<dbReference type="Pfam" id="PF00625">
    <property type="entry name" value="Guanylate_kin"/>
    <property type="match status" value="1"/>
</dbReference>
<dbReference type="eggNOG" id="COG0194">
    <property type="taxonomic scope" value="Bacteria"/>
</dbReference>
<dbReference type="STRING" id="351607.Acel_1293"/>
<gene>
    <name evidence="13" type="primary">gmk</name>
    <name evidence="15" type="ordered locus">Acel_1293</name>
</gene>
<dbReference type="PROSITE" id="PS00856">
    <property type="entry name" value="GUANYLATE_KINASE_1"/>
    <property type="match status" value="1"/>
</dbReference>
<dbReference type="Gene3D" id="3.30.63.10">
    <property type="entry name" value="Guanylate Kinase phosphate binding domain"/>
    <property type="match status" value="1"/>
</dbReference>
<dbReference type="FunCoup" id="A0LUF5">
    <property type="interactions" value="285"/>
</dbReference>
<evidence type="ECO:0000256" key="4">
    <source>
        <dbReference type="ARBA" id="ARBA00012961"/>
    </source>
</evidence>
<keyword evidence="10 13" id="KW-0067">ATP-binding</keyword>
<evidence type="ECO:0000256" key="13">
    <source>
        <dbReference type="HAMAP-Rule" id="MF_00328"/>
    </source>
</evidence>
<evidence type="ECO:0000256" key="3">
    <source>
        <dbReference type="ARBA" id="ARBA00005790"/>
    </source>
</evidence>
<dbReference type="KEGG" id="ace:Acel_1293"/>
<evidence type="ECO:0000256" key="2">
    <source>
        <dbReference type="ARBA" id="ARBA00004496"/>
    </source>
</evidence>
<dbReference type="SUPFAM" id="SSF52540">
    <property type="entry name" value="P-loop containing nucleoside triphosphate hydrolases"/>
    <property type="match status" value="1"/>
</dbReference>
<feature type="binding site" evidence="13">
    <location>
        <begin position="22"/>
        <end position="29"/>
    </location>
    <ligand>
        <name>ATP</name>
        <dbReference type="ChEBI" id="CHEBI:30616"/>
    </ligand>
</feature>
<dbReference type="InterPro" id="IPR017665">
    <property type="entry name" value="Guanylate_kinase"/>
</dbReference>
<dbReference type="EC" id="2.7.4.8" evidence="4 13"/>
<dbReference type="AlphaFoldDB" id="A0LUF5"/>
<dbReference type="CDD" id="cd00071">
    <property type="entry name" value="GMPK"/>
    <property type="match status" value="1"/>
</dbReference>
<evidence type="ECO:0000256" key="9">
    <source>
        <dbReference type="ARBA" id="ARBA00022777"/>
    </source>
</evidence>
<keyword evidence="8 13" id="KW-0547">Nucleotide-binding</keyword>
<name>A0LUF5_ACIC1</name>
<evidence type="ECO:0000256" key="1">
    <source>
        <dbReference type="ARBA" id="ARBA00003531"/>
    </source>
</evidence>
<comment type="similarity">
    <text evidence="3 13">Belongs to the guanylate kinase family.</text>
</comment>
<dbReference type="PANTHER" id="PTHR23117:SF13">
    <property type="entry name" value="GUANYLATE KINASE"/>
    <property type="match status" value="1"/>
</dbReference>
<dbReference type="GO" id="GO:0005829">
    <property type="term" value="C:cytosol"/>
    <property type="evidence" value="ECO:0007669"/>
    <property type="project" value="TreeGrafter"/>
</dbReference>
<dbReference type="NCBIfam" id="TIGR03263">
    <property type="entry name" value="guanyl_kin"/>
    <property type="match status" value="1"/>
</dbReference>
<keyword evidence="6 13" id="KW-0963">Cytoplasm</keyword>
<evidence type="ECO:0000256" key="5">
    <source>
        <dbReference type="ARBA" id="ARBA00016296"/>
    </source>
</evidence>
<dbReference type="PANTHER" id="PTHR23117">
    <property type="entry name" value="GUANYLATE KINASE-RELATED"/>
    <property type="match status" value="1"/>
</dbReference>
<dbReference type="HAMAP" id="MF_00328">
    <property type="entry name" value="Guanylate_kinase"/>
    <property type="match status" value="1"/>
</dbReference>
<evidence type="ECO:0000256" key="8">
    <source>
        <dbReference type="ARBA" id="ARBA00022741"/>
    </source>
</evidence>
<keyword evidence="7 13" id="KW-0808">Transferase</keyword>
<evidence type="ECO:0000256" key="12">
    <source>
        <dbReference type="ARBA" id="ARBA00048594"/>
    </source>
</evidence>
<keyword evidence="9 13" id="KW-0418">Kinase</keyword>
<dbReference type="HOGENOM" id="CLU_001715_1_1_11"/>
<dbReference type="PROSITE" id="PS50052">
    <property type="entry name" value="GUANYLATE_KINASE_2"/>
    <property type="match status" value="1"/>
</dbReference>
<comment type="catalytic activity">
    <reaction evidence="12 13">
        <text>GMP + ATP = GDP + ADP</text>
        <dbReference type="Rhea" id="RHEA:20780"/>
        <dbReference type="ChEBI" id="CHEBI:30616"/>
        <dbReference type="ChEBI" id="CHEBI:58115"/>
        <dbReference type="ChEBI" id="CHEBI:58189"/>
        <dbReference type="ChEBI" id="CHEBI:456216"/>
        <dbReference type="EC" id="2.7.4.8"/>
    </reaction>
</comment>
<sequence length="208" mass="22529">MTGSPKGDAAGCRPVPLTVLSGPSGVGKGTVVAELSRRVPRLWVSVSVTTRAPRPGEIDGRTYRFVDDTEFARMVAAGEFLEYARYGEHWYGTPRRPVEERVAAGIPVLLEIDLQGARQVRAALPDAFAVFLAPPSWAELRRRLIGRGTEDDADVRARLKRAEVEMAAAGEFDAVVVNTSVEQACQELITLLRLDGCPHEQPGPPSAP</sequence>
<accession>A0LUF5</accession>
<comment type="function">
    <text evidence="1 13">Essential for recycling GMP and indirectly, cGMP.</text>
</comment>
<comment type="subcellular location">
    <subcellularLocation>
        <location evidence="2 13">Cytoplasm</location>
    </subcellularLocation>
</comment>
<dbReference type="GO" id="GO:0004385">
    <property type="term" value="F:GMP kinase activity"/>
    <property type="evidence" value="ECO:0007669"/>
    <property type="project" value="UniProtKB-UniRule"/>
</dbReference>
<dbReference type="InterPro" id="IPR008144">
    <property type="entry name" value="Guanylate_kin-like_dom"/>
</dbReference>
<dbReference type="InterPro" id="IPR027417">
    <property type="entry name" value="P-loop_NTPase"/>
</dbReference>
<evidence type="ECO:0000256" key="7">
    <source>
        <dbReference type="ARBA" id="ARBA00022679"/>
    </source>
</evidence>
<dbReference type="Proteomes" id="UP000008221">
    <property type="component" value="Chromosome"/>
</dbReference>
<dbReference type="FunFam" id="3.30.63.10:FF:000005">
    <property type="entry name" value="Guanylate kinase"/>
    <property type="match status" value="1"/>
</dbReference>
<feature type="domain" description="Guanylate kinase-like" evidence="14">
    <location>
        <begin position="15"/>
        <end position="193"/>
    </location>
</feature>
<protein>
    <recommendedName>
        <fullName evidence="5 13">Guanylate kinase</fullName>
        <ecNumber evidence="4 13">2.7.4.8</ecNumber>
    </recommendedName>
    <alternativeName>
        <fullName evidence="11 13">GMP kinase</fullName>
    </alternativeName>
</protein>
<dbReference type="InterPro" id="IPR008145">
    <property type="entry name" value="GK/Ca_channel_bsu"/>
</dbReference>
<evidence type="ECO:0000256" key="6">
    <source>
        <dbReference type="ARBA" id="ARBA00022490"/>
    </source>
</evidence>
<dbReference type="GO" id="GO:0005524">
    <property type="term" value="F:ATP binding"/>
    <property type="evidence" value="ECO:0007669"/>
    <property type="project" value="UniProtKB-UniRule"/>
</dbReference>
<evidence type="ECO:0000313" key="15">
    <source>
        <dbReference type="EMBL" id="ABK53065.1"/>
    </source>
</evidence>
<evidence type="ECO:0000259" key="14">
    <source>
        <dbReference type="PROSITE" id="PS50052"/>
    </source>
</evidence>
<dbReference type="EMBL" id="CP000481">
    <property type="protein sequence ID" value="ABK53065.1"/>
    <property type="molecule type" value="Genomic_DNA"/>
</dbReference>
<keyword evidence="16" id="KW-1185">Reference proteome</keyword>
<dbReference type="SMART" id="SM00072">
    <property type="entry name" value="GuKc"/>
    <property type="match status" value="1"/>
</dbReference>
<evidence type="ECO:0000256" key="10">
    <source>
        <dbReference type="ARBA" id="ARBA00022840"/>
    </source>
</evidence>
<organism evidence="15 16">
    <name type="scientific">Acidothermus cellulolyticus (strain ATCC 43068 / DSM 8971 / 11B)</name>
    <dbReference type="NCBI Taxonomy" id="351607"/>
    <lineage>
        <taxon>Bacteria</taxon>
        <taxon>Bacillati</taxon>
        <taxon>Actinomycetota</taxon>
        <taxon>Actinomycetes</taxon>
        <taxon>Acidothermales</taxon>
        <taxon>Acidothermaceae</taxon>
        <taxon>Acidothermus</taxon>
    </lineage>
</organism>
<evidence type="ECO:0000256" key="11">
    <source>
        <dbReference type="ARBA" id="ARBA00030128"/>
    </source>
</evidence>
<dbReference type="InParanoid" id="A0LUF5"/>
<dbReference type="InterPro" id="IPR020590">
    <property type="entry name" value="Guanylate_kinase_CS"/>
</dbReference>
<dbReference type="Gene3D" id="3.40.50.300">
    <property type="entry name" value="P-loop containing nucleotide triphosphate hydrolases"/>
    <property type="match status" value="1"/>
</dbReference>
<reference evidence="15 16" key="1">
    <citation type="journal article" date="2009" name="Genome Res.">
        <title>Complete genome of the cellulolytic thermophile Acidothermus cellulolyticus 11B provides insights into its ecophysiological and evolutionary adaptations.</title>
        <authorList>
            <person name="Barabote R.D."/>
            <person name="Xie G."/>
            <person name="Leu D.H."/>
            <person name="Normand P."/>
            <person name="Necsulea A."/>
            <person name="Daubin V."/>
            <person name="Medigue C."/>
            <person name="Adney W.S."/>
            <person name="Xu X.C."/>
            <person name="Lapidus A."/>
            <person name="Parales R.E."/>
            <person name="Detter C."/>
            <person name="Pujic P."/>
            <person name="Bruce D."/>
            <person name="Lavire C."/>
            <person name="Challacombe J.F."/>
            <person name="Brettin T.S."/>
            <person name="Berry A.M."/>
        </authorList>
    </citation>
    <scope>NUCLEOTIDE SEQUENCE [LARGE SCALE GENOMIC DNA]</scope>
    <source>
        <strain evidence="16">ATCC 43068 / DSM 8971 / 11B</strain>
    </source>
</reference>
<evidence type="ECO:0000313" key="16">
    <source>
        <dbReference type="Proteomes" id="UP000008221"/>
    </source>
</evidence>
<proteinExistence type="inferred from homology"/>